<dbReference type="RefSeq" id="WP_377457808.1">
    <property type="nucleotide sequence ID" value="NZ_JBHLUB010000001.1"/>
</dbReference>
<name>A0ABV6P7R8_9MICC</name>
<keyword evidence="1" id="KW-1133">Transmembrane helix</keyword>
<comment type="caution">
    <text evidence="2">The sequence shown here is derived from an EMBL/GenBank/DDBJ whole genome shotgun (WGS) entry which is preliminary data.</text>
</comment>
<keyword evidence="1" id="KW-0812">Transmembrane</keyword>
<proteinExistence type="predicted"/>
<reference evidence="2 3" key="1">
    <citation type="submission" date="2024-09" db="EMBL/GenBank/DDBJ databases">
        <authorList>
            <person name="Sun Q."/>
            <person name="Mori K."/>
        </authorList>
    </citation>
    <scope>NUCLEOTIDE SEQUENCE [LARGE SCALE GENOMIC DNA]</scope>
    <source>
        <strain evidence="2 3">NCAIM B.02604</strain>
    </source>
</reference>
<evidence type="ECO:0000313" key="3">
    <source>
        <dbReference type="Proteomes" id="UP001589862"/>
    </source>
</evidence>
<evidence type="ECO:0000256" key="1">
    <source>
        <dbReference type="SAM" id="Phobius"/>
    </source>
</evidence>
<accession>A0ABV6P7R8</accession>
<keyword evidence="1" id="KW-0472">Membrane</keyword>
<gene>
    <name evidence="2" type="ORF">ACFFFR_02060</name>
</gene>
<dbReference type="Proteomes" id="UP001589862">
    <property type="component" value="Unassembled WGS sequence"/>
</dbReference>
<organism evidence="2 3">
    <name type="scientific">Micrococcoides hystricis</name>
    <dbReference type="NCBI Taxonomy" id="1572761"/>
    <lineage>
        <taxon>Bacteria</taxon>
        <taxon>Bacillati</taxon>
        <taxon>Actinomycetota</taxon>
        <taxon>Actinomycetes</taxon>
        <taxon>Micrococcales</taxon>
        <taxon>Micrococcaceae</taxon>
        <taxon>Micrococcoides</taxon>
    </lineage>
</organism>
<evidence type="ECO:0000313" key="2">
    <source>
        <dbReference type="EMBL" id="MFC0581175.1"/>
    </source>
</evidence>
<feature type="transmembrane region" description="Helical" evidence="1">
    <location>
        <begin position="28"/>
        <end position="47"/>
    </location>
</feature>
<dbReference type="EMBL" id="JBHLUB010000001">
    <property type="protein sequence ID" value="MFC0581175.1"/>
    <property type="molecule type" value="Genomic_DNA"/>
</dbReference>
<protein>
    <submittedName>
        <fullName evidence="2">Uncharacterized protein</fullName>
    </submittedName>
</protein>
<sequence>MSLALSNALVLAADVPVVNELPFPAWTYGAFVFVVFMIGLAIILNLGKVPQRHGAVKGNDDEARFDYSIKK</sequence>
<keyword evidence="3" id="KW-1185">Reference proteome</keyword>